<dbReference type="InterPro" id="IPR000719">
    <property type="entry name" value="Prot_kinase_dom"/>
</dbReference>
<dbReference type="AlphaFoldDB" id="A0A8X6QGM9"/>
<keyword evidence="4" id="KW-0808">Transferase</keyword>
<dbReference type="GO" id="GO:0004694">
    <property type="term" value="F:eukaryotic translation initiation factor 2alpha kinase activity"/>
    <property type="evidence" value="ECO:0007669"/>
    <property type="project" value="TreeGrafter"/>
</dbReference>
<name>A0A8X6QGM9_NEPPI</name>
<feature type="domain" description="Protein kinase" evidence="10">
    <location>
        <begin position="523"/>
        <end position="802"/>
    </location>
</feature>
<evidence type="ECO:0000259" key="10">
    <source>
        <dbReference type="PROSITE" id="PS50011"/>
    </source>
</evidence>
<proteinExistence type="inferred from homology"/>
<keyword evidence="2" id="KW-0723">Serine/threonine-protein kinase</keyword>
<dbReference type="GO" id="GO:0003743">
    <property type="term" value="F:translation initiation factor activity"/>
    <property type="evidence" value="ECO:0007669"/>
    <property type="project" value="UniProtKB-KW"/>
</dbReference>
<feature type="binding site" evidence="9">
    <location>
        <position position="88"/>
    </location>
    <ligand>
        <name>ATP</name>
        <dbReference type="ChEBI" id="CHEBI:30616"/>
    </ligand>
</feature>
<dbReference type="PROSITE" id="PS50011">
    <property type="entry name" value="PROTEIN_KINASE_DOM"/>
    <property type="match status" value="2"/>
</dbReference>
<evidence type="ECO:0000256" key="8">
    <source>
        <dbReference type="ARBA" id="ARBA00037982"/>
    </source>
</evidence>
<dbReference type="EMBL" id="BMAW01081402">
    <property type="protein sequence ID" value="GFU24317.1"/>
    <property type="molecule type" value="Genomic_DNA"/>
</dbReference>
<dbReference type="Pfam" id="PF00069">
    <property type="entry name" value="Pkinase"/>
    <property type="match status" value="2"/>
</dbReference>
<dbReference type="Gene3D" id="1.10.510.10">
    <property type="entry name" value="Transferase(Phosphotransferase) domain 1"/>
    <property type="match status" value="1"/>
</dbReference>
<evidence type="ECO:0000256" key="4">
    <source>
        <dbReference type="ARBA" id="ARBA00022679"/>
    </source>
</evidence>
<feature type="domain" description="Protein kinase" evidence="10">
    <location>
        <begin position="59"/>
        <end position="349"/>
    </location>
</feature>
<evidence type="ECO:0000256" key="2">
    <source>
        <dbReference type="ARBA" id="ARBA00022527"/>
    </source>
</evidence>
<keyword evidence="7 9" id="KW-0067">ATP-binding</keyword>
<dbReference type="PROSITE" id="PS00107">
    <property type="entry name" value="PROTEIN_KINASE_ATP"/>
    <property type="match status" value="1"/>
</dbReference>
<dbReference type="InterPro" id="IPR050339">
    <property type="entry name" value="CC_SR_Kinase"/>
</dbReference>
<evidence type="ECO:0000256" key="5">
    <source>
        <dbReference type="ARBA" id="ARBA00022741"/>
    </source>
</evidence>
<dbReference type="Gene3D" id="3.30.200.20">
    <property type="entry name" value="Phosphorylase Kinase, domain 1"/>
    <property type="match status" value="1"/>
</dbReference>
<accession>A0A8X6QGM9</accession>
<dbReference type="GO" id="GO:0005634">
    <property type="term" value="C:nucleus"/>
    <property type="evidence" value="ECO:0007669"/>
    <property type="project" value="TreeGrafter"/>
</dbReference>
<organism evidence="11 12">
    <name type="scientific">Nephila pilipes</name>
    <name type="common">Giant wood spider</name>
    <name type="synonym">Nephila maculata</name>
    <dbReference type="NCBI Taxonomy" id="299642"/>
    <lineage>
        <taxon>Eukaryota</taxon>
        <taxon>Metazoa</taxon>
        <taxon>Ecdysozoa</taxon>
        <taxon>Arthropoda</taxon>
        <taxon>Chelicerata</taxon>
        <taxon>Arachnida</taxon>
        <taxon>Araneae</taxon>
        <taxon>Araneomorphae</taxon>
        <taxon>Entelegynae</taxon>
        <taxon>Araneoidea</taxon>
        <taxon>Nephilidae</taxon>
        <taxon>Nephila</taxon>
    </lineage>
</organism>
<dbReference type="GO" id="GO:0005524">
    <property type="term" value="F:ATP binding"/>
    <property type="evidence" value="ECO:0007669"/>
    <property type="project" value="UniProtKB-UniRule"/>
</dbReference>
<keyword evidence="11" id="KW-0396">Initiation factor</keyword>
<keyword evidence="12" id="KW-1185">Reference proteome</keyword>
<dbReference type="InterPro" id="IPR017441">
    <property type="entry name" value="Protein_kinase_ATP_BS"/>
</dbReference>
<keyword evidence="5 9" id="KW-0547">Nucleotide-binding</keyword>
<dbReference type="GO" id="GO:0005737">
    <property type="term" value="C:cytoplasm"/>
    <property type="evidence" value="ECO:0007669"/>
    <property type="project" value="TreeGrafter"/>
</dbReference>
<evidence type="ECO:0000256" key="6">
    <source>
        <dbReference type="ARBA" id="ARBA00022777"/>
    </source>
</evidence>
<sequence length="807" mass="94133">MIFIYCLLYYYVLRHFRIKKEFANEGTSTIELVPVAVEEVSDKTKEVQYDFISRFHKDFKLIAILGKGGFGVVMEVKNKIDDCEYAVKRIRIRTEKYKKVGYGSVMREVKALAKLDHPGIVRYFNSWVENPPKGWQELKDKEMDIKDVTHSTCTHTTHEADDQLPSNSDKVQESKNEAAVKISEKLGVNPMNPFGDNWFDPEMSHKFFNEANVSENSSLLSWADDVSLVKEDSGTLNKSSKKSISEISLCYDDQDEFDNTDLSEAGQLFIPKKHIVKKNVEQSKTKSGIKFLQDSSAESRVSDIRKMFSIPDDLFIDKKAVFLHLKKINNNLAQRMSSKILDKLYHFVFFDISCPDPDHSDWTKWFCILLETEPCKIKSNLCQLKNWLISILCVLRLAESHYHYILYSNLCNILWQVNLILEDDICDISSEYSNRKSSTLRIGAFFYLMNLNSKMAWPLKFIYLLKLRHCLFCKSIHLKSNQCAEADWKSIFYQAEINIFKKNLYLFRIWLISMSCLIQNEELYIVNDVSSNLSVVLPEVISLLQDESIQPVPPKHFFSKFGNLLNLSKDMIQLEDHKDTVLNMFHNTHLADDYYKNKNSENKDTPGFLYIQMQLCRRESLRNWLDVHSEKRNYHEVMRMFCQIVEAMNYVHTKGLMHRDLKPSNIYFSLEGLIKIGDFGLATQFEVQEMGDDSSSSSSYYHTRDCGTDLYMSPEQRSKKNYNFKTDIFPLGIILYELLVPFQTRSERYKAIYAARERKFSSDFVANYQNECTLVQKLLDVEPKRRPTASEIMKHPLCQPYLQATKI</sequence>
<dbReference type="OrthoDB" id="6418191at2759"/>
<evidence type="ECO:0000256" key="9">
    <source>
        <dbReference type="PROSITE-ProRule" id="PRU10141"/>
    </source>
</evidence>
<dbReference type="SMART" id="SM00220">
    <property type="entry name" value="S_TKc"/>
    <property type="match status" value="1"/>
</dbReference>
<evidence type="ECO:0000256" key="1">
    <source>
        <dbReference type="ARBA" id="ARBA00012513"/>
    </source>
</evidence>
<dbReference type="InterPro" id="IPR011009">
    <property type="entry name" value="Kinase-like_dom_sf"/>
</dbReference>
<keyword evidence="3" id="KW-0597">Phosphoprotein</keyword>
<gene>
    <name evidence="11" type="primary">EIF2AK3</name>
    <name evidence="11" type="ORF">NPIL_441481</name>
</gene>
<dbReference type="SUPFAM" id="SSF56112">
    <property type="entry name" value="Protein kinase-like (PK-like)"/>
    <property type="match status" value="1"/>
</dbReference>
<dbReference type="InterPro" id="IPR008271">
    <property type="entry name" value="Ser/Thr_kinase_AS"/>
</dbReference>
<evidence type="ECO:0000256" key="7">
    <source>
        <dbReference type="ARBA" id="ARBA00022840"/>
    </source>
</evidence>
<evidence type="ECO:0000256" key="3">
    <source>
        <dbReference type="ARBA" id="ARBA00022553"/>
    </source>
</evidence>
<evidence type="ECO:0000313" key="11">
    <source>
        <dbReference type="EMBL" id="GFU24317.1"/>
    </source>
</evidence>
<keyword evidence="11" id="KW-0648">Protein biosynthesis</keyword>
<dbReference type="FunFam" id="1.10.510.10:FF:000251">
    <property type="entry name" value="eukaryotic translation initiation factor 2-alpha kinase 3"/>
    <property type="match status" value="1"/>
</dbReference>
<evidence type="ECO:0000313" key="12">
    <source>
        <dbReference type="Proteomes" id="UP000887013"/>
    </source>
</evidence>
<dbReference type="PANTHER" id="PTHR11042:SF91">
    <property type="entry name" value="EUKARYOTIC TRANSLATION INITIATION FACTOR 2-ALPHA KINASE"/>
    <property type="match status" value="1"/>
</dbReference>
<dbReference type="EC" id="2.7.11.1" evidence="1"/>
<protein>
    <recommendedName>
        <fullName evidence="1">non-specific serine/threonine protein kinase</fullName>
        <ecNumber evidence="1">2.7.11.1</ecNumber>
    </recommendedName>
</protein>
<reference evidence="11" key="1">
    <citation type="submission" date="2020-08" db="EMBL/GenBank/DDBJ databases">
        <title>Multicomponent nature underlies the extraordinary mechanical properties of spider dragline silk.</title>
        <authorList>
            <person name="Kono N."/>
            <person name="Nakamura H."/>
            <person name="Mori M."/>
            <person name="Yoshida Y."/>
            <person name="Ohtoshi R."/>
            <person name="Malay A.D."/>
            <person name="Moran D.A.P."/>
            <person name="Tomita M."/>
            <person name="Numata K."/>
            <person name="Arakawa K."/>
        </authorList>
    </citation>
    <scope>NUCLEOTIDE SEQUENCE</scope>
</reference>
<dbReference type="Proteomes" id="UP000887013">
    <property type="component" value="Unassembled WGS sequence"/>
</dbReference>
<keyword evidence="6 11" id="KW-0418">Kinase</keyword>
<comment type="similarity">
    <text evidence="8">Belongs to the protein kinase superfamily. Ser/Thr protein kinase family. GCN2 subfamily.</text>
</comment>
<dbReference type="PANTHER" id="PTHR11042">
    <property type="entry name" value="EUKARYOTIC TRANSLATION INITIATION FACTOR 2-ALPHA KINASE EIF2-ALPHA KINASE -RELATED"/>
    <property type="match status" value="1"/>
</dbReference>
<dbReference type="PROSITE" id="PS00108">
    <property type="entry name" value="PROTEIN_KINASE_ST"/>
    <property type="match status" value="1"/>
</dbReference>
<comment type="caution">
    <text evidence="11">The sequence shown here is derived from an EMBL/GenBank/DDBJ whole genome shotgun (WGS) entry which is preliminary data.</text>
</comment>